<dbReference type="GO" id="GO:0008408">
    <property type="term" value="F:3'-5' exonuclease activity"/>
    <property type="evidence" value="ECO:0007669"/>
    <property type="project" value="TreeGrafter"/>
</dbReference>
<dbReference type="InterPro" id="IPR047296">
    <property type="entry name" value="GIY-YIG_UvrC_Cho"/>
</dbReference>
<dbReference type="Gene3D" id="3.30.420.10">
    <property type="entry name" value="Ribonuclease H-like superfamily/Ribonuclease H"/>
    <property type="match status" value="1"/>
</dbReference>
<evidence type="ECO:0000256" key="1">
    <source>
        <dbReference type="ARBA" id="ARBA00025483"/>
    </source>
</evidence>
<accession>A0A7K0FK31</accession>
<dbReference type="InterPro" id="IPR036397">
    <property type="entry name" value="RNaseH_sf"/>
</dbReference>
<dbReference type="CDD" id="cd10434">
    <property type="entry name" value="GIY-YIG_UvrC_Cho"/>
    <property type="match status" value="1"/>
</dbReference>
<dbReference type="InterPro" id="IPR000305">
    <property type="entry name" value="GIY-YIG_endonuc"/>
</dbReference>
<dbReference type="NCBIfam" id="TIGR00573">
    <property type="entry name" value="dnaq"/>
    <property type="match status" value="1"/>
</dbReference>
<dbReference type="CDD" id="cd06127">
    <property type="entry name" value="DEDDh"/>
    <property type="match status" value="1"/>
</dbReference>
<dbReference type="Pfam" id="PF00929">
    <property type="entry name" value="RNase_T"/>
    <property type="match status" value="1"/>
</dbReference>
<comment type="function">
    <text evidence="1">DNA polymerase III is a complex, multichain enzyme responsible for most of the replicative synthesis in bacteria. The epsilon subunit contain the editing function and is a proofreading 3'-5' exonuclease.</text>
</comment>
<protein>
    <submittedName>
        <fullName evidence="4">DNA polymerase III subunit epsilon</fullName>
    </submittedName>
</protein>
<dbReference type="InterPro" id="IPR012337">
    <property type="entry name" value="RNaseH-like_sf"/>
</dbReference>
<dbReference type="PANTHER" id="PTHR30231:SF41">
    <property type="entry name" value="DNA POLYMERASE III SUBUNIT EPSILON"/>
    <property type="match status" value="1"/>
</dbReference>
<dbReference type="SUPFAM" id="SSF53098">
    <property type="entry name" value="Ribonuclease H-like"/>
    <property type="match status" value="1"/>
</dbReference>
<dbReference type="InterPro" id="IPR006054">
    <property type="entry name" value="DnaQ"/>
</dbReference>
<dbReference type="EMBL" id="WKJI01000001">
    <property type="protein sequence ID" value="MRX46329.1"/>
    <property type="molecule type" value="Genomic_DNA"/>
</dbReference>
<comment type="subunit">
    <text evidence="2">DNA polymerase III contains a core (composed of alpha, epsilon and theta chains) that associates with a tau subunit. This core dimerizes to form the POLIII' complex. PolIII' associates with the gamma complex (composed of gamma, delta, delta', psi and chi chains) and with the beta chain to form the complete DNA polymerase III complex.</text>
</comment>
<dbReference type="GO" id="GO:0045004">
    <property type="term" value="P:DNA replication proofreading"/>
    <property type="evidence" value="ECO:0007669"/>
    <property type="project" value="TreeGrafter"/>
</dbReference>
<dbReference type="PROSITE" id="PS50164">
    <property type="entry name" value="GIY_YIG"/>
    <property type="match status" value="1"/>
</dbReference>
<dbReference type="Proteomes" id="UP000462931">
    <property type="component" value="Unassembled WGS sequence"/>
</dbReference>
<evidence type="ECO:0000313" key="4">
    <source>
        <dbReference type="EMBL" id="MRX46329.1"/>
    </source>
</evidence>
<dbReference type="RefSeq" id="WP_154286437.1">
    <property type="nucleotide sequence ID" value="NZ_WKJI01000001.1"/>
</dbReference>
<dbReference type="FunFam" id="3.30.420.10:FF:000045">
    <property type="entry name" value="3'-5' exonuclease DinG"/>
    <property type="match status" value="1"/>
</dbReference>
<proteinExistence type="predicted"/>
<evidence type="ECO:0000313" key="5">
    <source>
        <dbReference type="Proteomes" id="UP000462931"/>
    </source>
</evidence>
<feature type="domain" description="GIY-YIG" evidence="3">
    <location>
        <begin position="199"/>
        <end position="277"/>
    </location>
</feature>
<dbReference type="SMART" id="SM00479">
    <property type="entry name" value="EXOIII"/>
    <property type="match status" value="1"/>
</dbReference>
<dbReference type="AlphaFoldDB" id="A0A7K0FK31"/>
<name>A0A7K0FK31_9SPHI</name>
<dbReference type="GO" id="GO:0006289">
    <property type="term" value="P:nucleotide-excision repair"/>
    <property type="evidence" value="ECO:0007669"/>
    <property type="project" value="InterPro"/>
</dbReference>
<sequence length="457" mass="52005">MDRLYAIVDIETTGSHASANGIAEIAIVIFDGTKVIEKFESLVNPQQTIPPFIQSLTGIDDEMTAQAPLFEDLAPQIFNLLEGKVFVAHNVNFDYSFVHYHLKKAGYQLNSKKLCTVRLARKILPGFPSYSLGKLCKQLDISIENRHRAMGDAFATASLFKILINRDHSDVIALALKANSKEQILPPLLDKEQLQKLPHAPGVYYFKNKQKKIVYVGKAVNIYKRVCSHFANNNPDEKKQAFLKHVKYVDFEVCGSELQALIFEAIEIKRLWPKENRALKNPELRFALYVYENQAGYLTLGVGKKIKYLKPYHSFNSKAEAVLFLRKLIENHELCPKFCGFKSVLITENPATMCCDACLKQEDALTYNQRVDAALNSIADEFKSYLIIDEGRDEHEKCCILIEKGDFYGMGYIPSQEIVCQLDDIKTKVTPYPSYSFIQKTVFDFAFKNPDKLILLQ</sequence>
<keyword evidence="5" id="KW-1185">Reference proteome</keyword>
<evidence type="ECO:0000259" key="3">
    <source>
        <dbReference type="PROSITE" id="PS50164"/>
    </source>
</evidence>
<dbReference type="InterPro" id="IPR035901">
    <property type="entry name" value="GIY-YIG_endonuc_sf"/>
</dbReference>
<organism evidence="4 5">
    <name type="scientific">Pedobacter puniceum</name>
    <dbReference type="NCBI Taxonomy" id="2666136"/>
    <lineage>
        <taxon>Bacteria</taxon>
        <taxon>Pseudomonadati</taxon>
        <taxon>Bacteroidota</taxon>
        <taxon>Sphingobacteriia</taxon>
        <taxon>Sphingobacteriales</taxon>
        <taxon>Sphingobacteriaceae</taxon>
        <taxon>Pedobacter</taxon>
    </lineage>
</organism>
<dbReference type="PANTHER" id="PTHR30231">
    <property type="entry name" value="DNA POLYMERASE III SUBUNIT EPSILON"/>
    <property type="match status" value="1"/>
</dbReference>
<dbReference type="GO" id="GO:0003887">
    <property type="term" value="F:DNA-directed DNA polymerase activity"/>
    <property type="evidence" value="ECO:0007669"/>
    <property type="project" value="InterPro"/>
</dbReference>
<dbReference type="Pfam" id="PF01541">
    <property type="entry name" value="GIY-YIG"/>
    <property type="match status" value="1"/>
</dbReference>
<gene>
    <name evidence="4" type="ORF">GJJ64_03915</name>
</gene>
<dbReference type="GO" id="GO:0003677">
    <property type="term" value="F:DNA binding"/>
    <property type="evidence" value="ECO:0007669"/>
    <property type="project" value="InterPro"/>
</dbReference>
<evidence type="ECO:0000256" key="2">
    <source>
        <dbReference type="ARBA" id="ARBA00026073"/>
    </source>
</evidence>
<dbReference type="SMART" id="SM00465">
    <property type="entry name" value="GIYc"/>
    <property type="match status" value="1"/>
</dbReference>
<reference evidence="4 5" key="1">
    <citation type="submission" date="2019-11" db="EMBL/GenBank/DDBJ databases">
        <authorList>
            <person name="Cheng Q."/>
            <person name="Yang Z."/>
        </authorList>
    </citation>
    <scope>NUCLEOTIDE SEQUENCE [LARGE SCALE GENOMIC DNA]</scope>
    <source>
        <strain evidence="4 5">HX-22-1</strain>
    </source>
</reference>
<dbReference type="Gene3D" id="3.40.1440.10">
    <property type="entry name" value="GIY-YIG endonuclease"/>
    <property type="match status" value="1"/>
</dbReference>
<dbReference type="GO" id="GO:0005829">
    <property type="term" value="C:cytosol"/>
    <property type="evidence" value="ECO:0007669"/>
    <property type="project" value="TreeGrafter"/>
</dbReference>
<dbReference type="SUPFAM" id="SSF82771">
    <property type="entry name" value="GIY-YIG endonuclease"/>
    <property type="match status" value="1"/>
</dbReference>
<comment type="caution">
    <text evidence="4">The sequence shown here is derived from an EMBL/GenBank/DDBJ whole genome shotgun (WGS) entry which is preliminary data.</text>
</comment>
<dbReference type="InterPro" id="IPR013520">
    <property type="entry name" value="Ribonucl_H"/>
</dbReference>